<organism evidence="1 2">
    <name type="scientific">Kosakonia cowanii JCM 10956 = DSM 18146</name>
    <dbReference type="NCBI Taxonomy" id="1300165"/>
    <lineage>
        <taxon>Bacteria</taxon>
        <taxon>Pseudomonadati</taxon>
        <taxon>Pseudomonadota</taxon>
        <taxon>Gammaproteobacteria</taxon>
        <taxon>Enterobacterales</taxon>
        <taxon>Enterobacteriaceae</taxon>
        <taxon>Kosakonia</taxon>
    </lineage>
</organism>
<sequence length="345" mass="40304">MSEYWWKDLHDRQDRWQGLELVVREGNGQAMEMQSGNNGRMALQVNGEPLFWATMLNDHSGVWLVFNAEHPGQDLLLPAISSADVESAKRAGEENWISHWCRYFARELMEAPVPLLPPRRWLLRPMLAAKPKAPYVCDRKVPRDEWRFETPDHSTYIGVNWSLYSEDFPDLQNPEKVKWVDWWWGGHLLLSRYPVDAESGRVKWWRKKCRENALPPILVWYIAGLASFVILDGHDRLQAALAEEYQPQFLVLSELSEQSWTPNEASREKVLRSLAIQQERSKKTPANIDAMNQSLMNLYDTRYLYAPTHSRAVLGDGSGWERQVKTYLQRHQLDAFIEKIMAREE</sequence>
<evidence type="ECO:0000313" key="1">
    <source>
        <dbReference type="EMBL" id="APZ04047.1"/>
    </source>
</evidence>
<dbReference type="KEGG" id="kco:BWI95_02675"/>
<protein>
    <submittedName>
        <fullName evidence="1">Uncharacterized protein</fullName>
    </submittedName>
</protein>
<gene>
    <name evidence="1" type="ORF">BWI95_02675</name>
</gene>
<dbReference type="EMBL" id="CP019445">
    <property type="protein sequence ID" value="APZ04047.1"/>
    <property type="molecule type" value="Genomic_DNA"/>
</dbReference>
<keyword evidence="2" id="KW-1185">Reference proteome</keyword>
<name>A0A807L9Z1_9ENTR</name>
<proteinExistence type="predicted"/>
<reference evidence="1 2" key="1">
    <citation type="submission" date="2017-01" db="EMBL/GenBank/DDBJ databases">
        <authorList>
            <person name="Cao J.-M."/>
        </authorList>
    </citation>
    <scope>NUCLEOTIDE SEQUENCE [LARGE SCALE GENOMIC DNA]</scope>
    <source>
        <strain evidence="1 2">888-76</strain>
    </source>
</reference>
<dbReference type="Proteomes" id="UP000187148">
    <property type="component" value="Chromosome"/>
</dbReference>
<dbReference type="RefSeq" id="WP_054804511.1">
    <property type="nucleotide sequence ID" value="NZ_CP019445.1"/>
</dbReference>
<evidence type="ECO:0000313" key="2">
    <source>
        <dbReference type="Proteomes" id="UP000187148"/>
    </source>
</evidence>
<accession>A0A807L9Z1</accession>
<dbReference type="AlphaFoldDB" id="A0A807L9Z1"/>